<keyword evidence="1" id="KW-0378">Hydrolase</keyword>
<dbReference type="Proteomes" id="UP000250078">
    <property type="component" value="Unassembled WGS sequence"/>
</dbReference>
<proteinExistence type="predicted"/>
<evidence type="ECO:0000313" key="1">
    <source>
        <dbReference type="EMBL" id="OCK87294.1"/>
    </source>
</evidence>
<reference evidence="1 2" key="1">
    <citation type="journal article" date="2016" name="Nat. Commun.">
        <title>Ectomycorrhizal ecology is imprinted in the genome of the dominant symbiotic fungus Cenococcum geophilum.</title>
        <authorList>
            <consortium name="DOE Joint Genome Institute"/>
            <person name="Peter M."/>
            <person name="Kohler A."/>
            <person name="Ohm R.A."/>
            <person name="Kuo A."/>
            <person name="Krutzmann J."/>
            <person name="Morin E."/>
            <person name="Arend M."/>
            <person name="Barry K.W."/>
            <person name="Binder M."/>
            <person name="Choi C."/>
            <person name="Clum A."/>
            <person name="Copeland A."/>
            <person name="Grisel N."/>
            <person name="Haridas S."/>
            <person name="Kipfer T."/>
            <person name="LaButti K."/>
            <person name="Lindquist E."/>
            <person name="Lipzen A."/>
            <person name="Maire R."/>
            <person name="Meier B."/>
            <person name="Mihaltcheva S."/>
            <person name="Molinier V."/>
            <person name="Murat C."/>
            <person name="Poggeler S."/>
            <person name="Quandt C.A."/>
            <person name="Sperisen C."/>
            <person name="Tritt A."/>
            <person name="Tisserant E."/>
            <person name="Crous P.W."/>
            <person name="Henrissat B."/>
            <person name="Nehls U."/>
            <person name="Egli S."/>
            <person name="Spatafora J.W."/>
            <person name="Grigoriev I.V."/>
            <person name="Martin F.M."/>
        </authorList>
    </citation>
    <scope>NUCLEOTIDE SEQUENCE [LARGE SCALE GENOMIC DNA]</scope>
    <source>
        <strain evidence="1 2">1.58</strain>
    </source>
</reference>
<organism evidence="1 2">
    <name type="scientific">Cenococcum geophilum 1.58</name>
    <dbReference type="NCBI Taxonomy" id="794803"/>
    <lineage>
        <taxon>Eukaryota</taxon>
        <taxon>Fungi</taxon>
        <taxon>Dikarya</taxon>
        <taxon>Ascomycota</taxon>
        <taxon>Pezizomycotina</taxon>
        <taxon>Dothideomycetes</taxon>
        <taxon>Pleosporomycetidae</taxon>
        <taxon>Gloniales</taxon>
        <taxon>Gloniaceae</taxon>
        <taxon>Cenococcum</taxon>
    </lineage>
</organism>
<gene>
    <name evidence="1" type="ORF">K441DRAFT_691232</name>
</gene>
<name>A0ACC8EMK2_9PEZI</name>
<accession>A0ACC8EMK2</accession>
<keyword evidence="2" id="KW-1185">Reference proteome</keyword>
<dbReference type="EMBL" id="KV748263">
    <property type="protein sequence ID" value="OCK87294.1"/>
    <property type="molecule type" value="Genomic_DNA"/>
</dbReference>
<sequence length="250" mass="26668">MPHRKTLLLLIACAATSLAQSSDPGLGTNPDAQGATSDVTPGSGPNGSEDFLNTGVRGEGWTAPFLSWDSLIKVDRPTFYGNVGSSCQQYDWAFQQSGDSHGIDPVFLAFIAMQESSCNADAGGPTPGLMQVACENYPDHQCTNDVAKNVDAGAAFLKQQLDATGRNAIKTIGNYNGWFTEGDETGLNNGRGLTEDYPCSADGQAHGQPQNLDYLQQTLNGWFVGLNPQGDENWIGQYQCKGSCDNDQLC</sequence>
<evidence type="ECO:0000313" key="2">
    <source>
        <dbReference type="Proteomes" id="UP000250078"/>
    </source>
</evidence>
<protein>
    <submittedName>
        <fullName evidence="1">Glycoside hydrolase family 23 protein</fullName>
    </submittedName>
</protein>